<dbReference type="InterPro" id="IPR007383">
    <property type="entry name" value="DUF445"/>
</dbReference>
<keyword evidence="1" id="KW-1133">Transmembrane helix</keyword>
<evidence type="ECO:0000256" key="1">
    <source>
        <dbReference type="SAM" id="Phobius"/>
    </source>
</evidence>
<keyword evidence="1" id="KW-0472">Membrane</keyword>
<reference evidence="2 3" key="1">
    <citation type="submission" date="2019-04" db="EMBL/GenBank/DDBJ databases">
        <authorList>
            <person name="Li M."/>
            <person name="Gao C."/>
        </authorList>
    </citation>
    <scope>NUCLEOTIDE SEQUENCE [LARGE SCALE GENOMIC DNA]</scope>
    <source>
        <strain evidence="2 3">BGMRC 2031</strain>
    </source>
</reference>
<dbReference type="Proteomes" id="UP000305202">
    <property type="component" value="Unassembled WGS sequence"/>
</dbReference>
<keyword evidence="1" id="KW-0812">Transmembrane</keyword>
<protein>
    <submittedName>
        <fullName evidence="2">DUF445 family protein</fullName>
    </submittedName>
</protein>
<dbReference type="RefSeq" id="WP_136991095.1">
    <property type="nucleotide sequence ID" value="NZ_SZPQ01000022.1"/>
</dbReference>
<accession>A0ABY2SIC8</accession>
<proteinExistence type="predicted"/>
<evidence type="ECO:0000313" key="3">
    <source>
        <dbReference type="Proteomes" id="UP000305202"/>
    </source>
</evidence>
<dbReference type="EMBL" id="SZPQ01000022">
    <property type="protein sequence ID" value="TKI05130.1"/>
    <property type="molecule type" value="Genomic_DNA"/>
</dbReference>
<gene>
    <name evidence="2" type="ORF">FCN80_15630</name>
</gene>
<name>A0ABY2SIC8_9HYPH</name>
<sequence>MTRQQALRQSKRRALALLCGAAAVFVISLFCAPGYWRDGIKAVAEAAMVGAMADWFAIAALFRRIPVPFIGSHTAVIPRNQDKIADNLAKFVEEKFLNNASIDALLKKQNSADIIADWLSRPANGNTIGEAARQLAQGFLTLAQDSPMQELFRRVLHALLDRLDLARLTANVLTALTRDGRHQALLDVAIVAVSRQLNKPSVRLAIAEQLKLWLKTKHPRKEKWLPSAWLGEQGAELVSDALKSLLDEIEGDSGHAVRRRFDHLARRLIHWLDSRDPALGKVNDIKTYLRSDPAFNAYAGHLWDELICWLRDDLSHARPLIFDKAAGAGLWLGQMLKGDEQLQRSLNRHLNNAAQRLTPNFAAFLTGHISDTVKSWNTADMSQQVELNIGKDLQYIRINGTLVGGFIGLMLYVISFLPEWLSLLFNS</sequence>
<dbReference type="PANTHER" id="PTHR38442:SF1">
    <property type="entry name" value="INNER MEMBRANE PROTEIN"/>
    <property type="match status" value="1"/>
</dbReference>
<feature type="transmembrane region" description="Helical" evidence="1">
    <location>
        <begin position="398"/>
        <end position="417"/>
    </location>
</feature>
<evidence type="ECO:0000313" key="2">
    <source>
        <dbReference type="EMBL" id="TKI05130.1"/>
    </source>
</evidence>
<feature type="transmembrane region" description="Helical" evidence="1">
    <location>
        <begin position="14"/>
        <end position="36"/>
    </location>
</feature>
<organism evidence="2 3">
    <name type="scientific">Martelella alba</name>
    <dbReference type="NCBI Taxonomy" id="2590451"/>
    <lineage>
        <taxon>Bacteria</taxon>
        <taxon>Pseudomonadati</taxon>
        <taxon>Pseudomonadota</taxon>
        <taxon>Alphaproteobacteria</taxon>
        <taxon>Hyphomicrobiales</taxon>
        <taxon>Aurantimonadaceae</taxon>
        <taxon>Martelella</taxon>
    </lineage>
</organism>
<comment type="caution">
    <text evidence="2">The sequence shown here is derived from an EMBL/GenBank/DDBJ whole genome shotgun (WGS) entry which is preliminary data.</text>
</comment>
<keyword evidence="3" id="KW-1185">Reference proteome</keyword>
<dbReference type="Pfam" id="PF04286">
    <property type="entry name" value="DUF445"/>
    <property type="match status" value="1"/>
</dbReference>
<dbReference type="PANTHER" id="PTHR38442">
    <property type="entry name" value="INNER MEMBRANE PROTEIN-RELATED"/>
    <property type="match status" value="1"/>
</dbReference>